<proteinExistence type="predicted"/>
<sequence>MTNQSIINADSFRFKHKYAASKKRFRIAPPNITKESRRLLNNAETIRSILEREIKEIQVVQSRKLLENNILYIDKSAVQPKKLAQLALAMGAIVKDTMDRNITHVVHGPRRGNSVPKVVSQAAKNGIRSVSPKWLIACYKEQQCLSATPFPYDLDESRAMSRPETSEECDDPFEIEDLISDTVERPLGRQLGIEKFFIRQEDPLTEPEIEEQLAERKEDDVDMESRRIACELRTKQVEEAIRAKRQEMAMNATKESNKLEREGSNKIQLQKRKKSTFSVNTEFHEHEGMKIWYGEQSYRL</sequence>
<dbReference type="SUPFAM" id="SSF52113">
    <property type="entry name" value="BRCT domain"/>
    <property type="match status" value="1"/>
</dbReference>
<evidence type="ECO:0000259" key="1">
    <source>
        <dbReference type="PROSITE" id="PS50172"/>
    </source>
</evidence>
<dbReference type="EMBL" id="PJQM01001434">
    <property type="protein sequence ID" value="RCI02344.1"/>
    <property type="molecule type" value="Genomic_DNA"/>
</dbReference>
<evidence type="ECO:0000313" key="3">
    <source>
        <dbReference type="Proteomes" id="UP000253551"/>
    </source>
</evidence>
<protein>
    <recommendedName>
        <fullName evidence="1">BRCT domain-containing protein</fullName>
    </recommendedName>
</protein>
<dbReference type="InterPro" id="IPR036420">
    <property type="entry name" value="BRCT_dom_sf"/>
</dbReference>
<keyword evidence="3" id="KW-1185">Reference proteome</keyword>
<dbReference type="Pfam" id="PF00533">
    <property type="entry name" value="BRCT"/>
    <property type="match status" value="1"/>
</dbReference>
<organism evidence="2 3">
    <name type="scientific">Rhizopus stolonifer</name>
    <name type="common">Rhizopus nigricans</name>
    <dbReference type="NCBI Taxonomy" id="4846"/>
    <lineage>
        <taxon>Eukaryota</taxon>
        <taxon>Fungi</taxon>
        <taxon>Fungi incertae sedis</taxon>
        <taxon>Mucoromycota</taxon>
        <taxon>Mucoromycotina</taxon>
        <taxon>Mucoromycetes</taxon>
        <taxon>Mucorales</taxon>
        <taxon>Mucorineae</taxon>
        <taxon>Rhizopodaceae</taxon>
        <taxon>Rhizopus</taxon>
    </lineage>
</organism>
<dbReference type="InterPro" id="IPR001357">
    <property type="entry name" value="BRCT_dom"/>
</dbReference>
<accession>A0A367KJD8</accession>
<dbReference type="PROSITE" id="PS50172">
    <property type="entry name" value="BRCT"/>
    <property type="match status" value="1"/>
</dbReference>
<dbReference type="STRING" id="4846.A0A367KJD8"/>
<dbReference type="AlphaFoldDB" id="A0A367KJD8"/>
<comment type="caution">
    <text evidence="2">The sequence shown here is derived from an EMBL/GenBank/DDBJ whole genome shotgun (WGS) entry which is preliminary data.</text>
</comment>
<name>A0A367KJD8_RHIST</name>
<dbReference type="Gene3D" id="3.40.50.10190">
    <property type="entry name" value="BRCT domain"/>
    <property type="match status" value="1"/>
</dbReference>
<dbReference type="OrthoDB" id="2253717at2759"/>
<reference evidence="2 3" key="1">
    <citation type="journal article" date="2018" name="G3 (Bethesda)">
        <title>Phylogenetic and Phylogenomic Definition of Rhizopus Species.</title>
        <authorList>
            <person name="Gryganskyi A.P."/>
            <person name="Golan J."/>
            <person name="Dolatabadi S."/>
            <person name="Mondo S."/>
            <person name="Robb S."/>
            <person name="Idnurm A."/>
            <person name="Muszewska A."/>
            <person name="Steczkiewicz K."/>
            <person name="Masonjones S."/>
            <person name="Liao H.L."/>
            <person name="Gajdeczka M.T."/>
            <person name="Anike F."/>
            <person name="Vuek A."/>
            <person name="Anishchenko I.M."/>
            <person name="Voigt K."/>
            <person name="de Hoog G.S."/>
            <person name="Smith M.E."/>
            <person name="Heitman J."/>
            <person name="Vilgalys R."/>
            <person name="Stajich J.E."/>
        </authorList>
    </citation>
    <scope>NUCLEOTIDE SEQUENCE [LARGE SCALE GENOMIC DNA]</scope>
    <source>
        <strain evidence="2 3">LSU 92-RS-03</strain>
    </source>
</reference>
<evidence type="ECO:0000313" key="2">
    <source>
        <dbReference type="EMBL" id="RCI02344.1"/>
    </source>
</evidence>
<dbReference type="Proteomes" id="UP000253551">
    <property type="component" value="Unassembled WGS sequence"/>
</dbReference>
<gene>
    <name evidence="2" type="ORF">CU098_008358</name>
</gene>
<feature type="domain" description="BRCT" evidence="1">
    <location>
        <begin position="61"/>
        <end position="152"/>
    </location>
</feature>
<dbReference type="CDD" id="cd00027">
    <property type="entry name" value="BRCT"/>
    <property type="match status" value="1"/>
</dbReference>